<proteinExistence type="predicted"/>
<dbReference type="Proteomes" id="UP000265566">
    <property type="component" value="Chromosome 2"/>
</dbReference>
<protein>
    <submittedName>
        <fullName evidence="1">Uncharacterized protein</fullName>
    </submittedName>
</protein>
<evidence type="ECO:0000313" key="2">
    <source>
        <dbReference type="Proteomes" id="UP000265566"/>
    </source>
</evidence>
<accession>A0A396JDI8</accession>
<evidence type="ECO:0000313" key="1">
    <source>
        <dbReference type="EMBL" id="RHN74373.1"/>
    </source>
</evidence>
<gene>
    <name evidence="1" type="ORF">MtrunA17_Chr2g0309601</name>
</gene>
<dbReference type="Gramene" id="rna10428">
    <property type="protein sequence ID" value="RHN74373.1"/>
    <property type="gene ID" value="gene10428"/>
</dbReference>
<reference evidence="2" key="1">
    <citation type="journal article" date="2018" name="Nat. Plants">
        <title>Whole-genome landscape of Medicago truncatula symbiotic genes.</title>
        <authorList>
            <person name="Pecrix Y."/>
            <person name="Staton S.E."/>
            <person name="Sallet E."/>
            <person name="Lelandais-Briere C."/>
            <person name="Moreau S."/>
            <person name="Carrere S."/>
            <person name="Blein T."/>
            <person name="Jardinaud M.F."/>
            <person name="Latrasse D."/>
            <person name="Zouine M."/>
            <person name="Zahm M."/>
            <person name="Kreplak J."/>
            <person name="Mayjonade B."/>
            <person name="Satge C."/>
            <person name="Perez M."/>
            <person name="Cauet S."/>
            <person name="Marande W."/>
            <person name="Chantry-Darmon C."/>
            <person name="Lopez-Roques C."/>
            <person name="Bouchez O."/>
            <person name="Berard A."/>
            <person name="Debelle F."/>
            <person name="Munos S."/>
            <person name="Bendahmane A."/>
            <person name="Berges H."/>
            <person name="Niebel A."/>
            <person name="Buitink J."/>
            <person name="Frugier F."/>
            <person name="Benhamed M."/>
            <person name="Crespi M."/>
            <person name="Gouzy J."/>
            <person name="Gamas P."/>
        </authorList>
    </citation>
    <scope>NUCLEOTIDE SEQUENCE [LARGE SCALE GENOMIC DNA]</scope>
    <source>
        <strain evidence="2">cv. Jemalong A17</strain>
    </source>
</reference>
<sequence>MKFTYYIICAMEAHNIINQKFTNYIKFIVGKTGWVVPDLL</sequence>
<comment type="caution">
    <text evidence="1">The sequence shown here is derived from an EMBL/GenBank/DDBJ whole genome shotgun (WGS) entry which is preliminary data.</text>
</comment>
<organism evidence="1 2">
    <name type="scientific">Medicago truncatula</name>
    <name type="common">Barrel medic</name>
    <name type="synonym">Medicago tribuloides</name>
    <dbReference type="NCBI Taxonomy" id="3880"/>
    <lineage>
        <taxon>Eukaryota</taxon>
        <taxon>Viridiplantae</taxon>
        <taxon>Streptophyta</taxon>
        <taxon>Embryophyta</taxon>
        <taxon>Tracheophyta</taxon>
        <taxon>Spermatophyta</taxon>
        <taxon>Magnoliopsida</taxon>
        <taxon>eudicotyledons</taxon>
        <taxon>Gunneridae</taxon>
        <taxon>Pentapetalae</taxon>
        <taxon>rosids</taxon>
        <taxon>fabids</taxon>
        <taxon>Fabales</taxon>
        <taxon>Fabaceae</taxon>
        <taxon>Papilionoideae</taxon>
        <taxon>50 kb inversion clade</taxon>
        <taxon>NPAAA clade</taxon>
        <taxon>Hologalegina</taxon>
        <taxon>IRL clade</taxon>
        <taxon>Trifolieae</taxon>
        <taxon>Medicago</taxon>
    </lineage>
</organism>
<dbReference type="EMBL" id="PSQE01000002">
    <property type="protein sequence ID" value="RHN74373.1"/>
    <property type="molecule type" value="Genomic_DNA"/>
</dbReference>
<name>A0A396JDI8_MEDTR</name>
<dbReference type="AlphaFoldDB" id="A0A396JDI8"/>